<dbReference type="InterPro" id="IPR021329">
    <property type="entry name" value="DUF2938"/>
</dbReference>
<proteinExistence type="predicted"/>
<feature type="transmembrane region" description="Helical" evidence="1">
    <location>
        <begin position="139"/>
        <end position="157"/>
    </location>
</feature>
<reference evidence="2 3" key="1">
    <citation type="submission" date="2018-05" db="EMBL/GenBank/DDBJ databases">
        <title>Flavobacterium sp. MEBiC07310.</title>
        <authorList>
            <person name="Baek K."/>
        </authorList>
    </citation>
    <scope>NUCLEOTIDE SEQUENCE [LARGE SCALE GENOMIC DNA]</scope>
    <source>
        <strain evidence="2 3">MEBiC07310</strain>
    </source>
</reference>
<dbReference type="AlphaFoldDB" id="A0A2U8QY45"/>
<dbReference type="RefSeq" id="WP_109570073.1">
    <property type="nucleotide sequence ID" value="NZ_CP029463.1"/>
</dbReference>
<accession>A0A2U8QY45</accession>
<dbReference type="KEGG" id="fse:DI487_13290"/>
<keyword evidence="1" id="KW-0472">Membrane</keyword>
<keyword evidence="3" id="KW-1185">Reference proteome</keyword>
<dbReference type="OrthoDB" id="9812539at2"/>
<protein>
    <submittedName>
        <fullName evidence="2">DUF2938 domain-containing protein</fullName>
    </submittedName>
</protein>
<sequence length="163" mass="18183">MVTVLKIIAIGIGATLTMDIWAYILSIFNIKSLDYRLVGRWIGSMTKGKFKHDKIIHTTPFPNESLIGWIAHYFIGIAFVFLLVLIYGTEWIENPTLQPALFIGLLTTIAPFFLMQPSFGFGIAGSKLPEPNIARLKSIITHFIYGLGIYIASLGSSKLTEFL</sequence>
<evidence type="ECO:0000256" key="1">
    <source>
        <dbReference type="SAM" id="Phobius"/>
    </source>
</evidence>
<organism evidence="2 3">
    <name type="scientific">Flavobacterium sediminis</name>
    <dbReference type="NCBI Taxonomy" id="2201181"/>
    <lineage>
        <taxon>Bacteria</taxon>
        <taxon>Pseudomonadati</taxon>
        <taxon>Bacteroidota</taxon>
        <taxon>Flavobacteriia</taxon>
        <taxon>Flavobacteriales</taxon>
        <taxon>Flavobacteriaceae</taxon>
        <taxon>Flavobacterium</taxon>
    </lineage>
</organism>
<evidence type="ECO:0000313" key="2">
    <source>
        <dbReference type="EMBL" id="AWM14735.1"/>
    </source>
</evidence>
<feature type="transmembrane region" description="Helical" evidence="1">
    <location>
        <begin position="7"/>
        <end position="28"/>
    </location>
</feature>
<feature type="transmembrane region" description="Helical" evidence="1">
    <location>
        <begin position="100"/>
        <end position="119"/>
    </location>
</feature>
<evidence type="ECO:0000313" key="3">
    <source>
        <dbReference type="Proteomes" id="UP000245429"/>
    </source>
</evidence>
<dbReference type="Proteomes" id="UP000245429">
    <property type="component" value="Chromosome"/>
</dbReference>
<gene>
    <name evidence="2" type="ORF">DI487_13290</name>
</gene>
<name>A0A2U8QY45_9FLAO</name>
<keyword evidence="1" id="KW-1133">Transmembrane helix</keyword>
<feature type="transmembrane region" description="Helical" evidence="1">
    <location>
        <begin position="66"/>
        <end position="88"/>
    </location>
</feature>
<dbReference type="Pfam" id="PF11158">
    <property type="entry name" value="DUF2938"/>
    <property type="match status" value="1"/>
</dbReference>
<keyword evidence="1" id="KW-0812">Transmembrane</keyword>
<dbReference type="EMBL" id="CP029463">
    <property type="protein sequence ID" value="AWM14735.1"/>
    <property type="molecule type" value="Genomic_DNA"/>
</dbReference>